<protein>
    <submittedName>
        <fullName evidence="1">Uncharacterized protein</fullName>
    </submittedName>
</protein>
<gene>
    <name evidence="1" type="ORF">BDM02DRAFT_3192830</name>
</gene>
<accession>A0ACB6YZD9</accession>
<name>A0ACB6YZD9_THEGA</name>
<comment type="caution">
    <text evidence="1">The sequence shown here is derived from an EMBL/GenBank/DDBJ whole genome shotgun (WGS) entry which is preliminary data.</text>
</comment>
<dbReference type="Proteomes" id="UP000886501">
    <property type="component" value="Unassembled WGS sequence"/>
</dbReference>
<keyword evidence="2" id="KW-1185">Reference proteome</keyword>
<organism evidence="1 2">
    <name type="scientific">Thelephora ganbajun</name>
    <name type="common">Ganba fungus</name>
    <dbReference type="NCBI Taxonomy" id="370292"/>
    <lineage>
        <taxon>Eukaryota</taxon>
        <taxon>Fungi</taxon>
        <taxon>Dikarya</taxon>
        <taxon>Basidiomycota</taxon>
        <taxon>Agaricomycotina</taxon>
        <taxon>Agaricomycetes</taxon>
        <taxon>Thelephorales</taxon>
        <taxon>Thelephoraceae</taxon>
        <taxon>Thelephora</taxon>
    </lineage>
</organism>
<sequence length="146" mass="15906">MTTRIPPELIFHIISFLRDDKATLSACSTCCSALAAAVKPLLFRILRTRLDPKAADRFECLLESDPGVLSLIKRIDVIIQSYKPEVDQRAIKAILYTHDHSGSHPSSPNLPLPLSLVITRVAGTPNGRSSVIAEAAGTQAAVIRHR</sequence>
<dbReference type="EMBL" id="MU118383">
    <property type="protein sequence ID" value="KAF9642673.1"/>
    <property type="molecule type" value="Genomic_DNA"/>
</dbReference>
<reference evidence="1" key="2">
    <citation type="journal article" date="2020" name="Nat. Commun.">
        <title>Large-scale genome sequencing of mycorrhizal fungi provides insights into the early evolution of symbiotic traits.</title>
        <authorList>
            <person name="Miyauchi S."/>
            <person name="Kiss E."/>
            <person name="Kuo A."/>
            <person name="Drula E."/>
            <person name="Kohler A."/>
            <person name="Sanchez-Garcia M."/>
            <person name="Morin E."/>
            <person name="Andreopoulos B."/>
            <person name="Barry K.W."/>
            <person name="Bonito G."/>
            <person name="Buee M."/>
            <person name="Carver A."/>
            <person name="Chen C."/>
            <person name="Cichocki N."/>
            <person name="Clum A."/>
            <person name="Culley D."/>
            <person name="Crous P.W."/>
            <person name="Fauchery L."/>
            <person name="Girlanda M."/>
            <person name="Hayes R.D."/>
            <person name="Keri Z."/>
            <person name="LaButti K."/>
            <person name="Lipzen A."/>
            <person name="Lombard V."/>
            <person name="Magnuson J."/>
            <person name="Maillard F."/>
            <person name="Murat C."/>
            <person name="Nolan M."/>
            <person name="Ohm R.A."/>
            <person name="Pangilinan J."/>
            <person name="Pereira M.F."/>
            <person name="Perotto S."/>
            <person name="Peter M."/>
            <person name="Pfister S."/>
            <person name="Riley R."/>
            <person name="Sitrit Y."/>
            <person name="Stielow J.B."/>
            <person name="Szollosi G."/>
            <person name="Zifcakova L."/>
            <person name="Stursova M."/>
            <person name="Spatafora J.W."/>
            <person name="Tedersoo L."/>
            <person name="Vaario L.M."/>
            <person name="Yamada A."/>
            <person name="Yan M."/>
            <person name="Wang P."/>
            <person name="Xu J."/>
            <person name="Bruns T."/>
            <person name="Baldrian P."/>
            <person name="Vilgalys R."/>
            <person name="Dunand C."/>
            <person name="Henrissat B."/>
            <person name="Grigoriev I.V."/>
            <person name="Hibbett D."/>
            <person name="Nagy L.G."/>
            <person name="Martin F.M."/>
        </authorList>
    </citation>
    <scope>NUCLEOTIDE SEQUENCE</scope>
    <source>
        <strain evidence="1">P2</strain>
    </source>
</reference>
<proteinExistence type="predicted"/>
<evidence type="ECO:0000313" key="2">
    <source>
        <dbReference type="Proteomes" id="UP000886501"/>
    </source>
</evidence>
<evidence type="ECO:0000313" key="1">
    <source>
        <dbReference type="EMBL" id="KAF9642673.1"/>
    </source>
</evidence>
<reference evidence="1" key="1">
    <citation type="submission" date="2019-10" db="EMBL/GenBank/DDBJ databases">
        <authorList>
            <consortium name="DOE Joint Genome Institute"/>
            <person name="Kuo A."/>
            <person name="Miyauchi S."/>
            <person name="Kiss E."/>
            <person name="Drula E."/>
            <person name="Kohler A."/>
            <person name="Sanchez-Garcia M."/>
            <person name="Andreopoulos B."/>
            <person name="Barry K.W."/>
            <person name="Bonito G."/>
            <person name="Buee M."/>
            <person name="Carver A."/>
            <person name="Chen C."/>
            <person name="Cichocki N."/>
            <person name="Clum A."/>
            <person name="Culley D."/>
            <person name="Crous P.W."/>
            <person name="Fauchery L."/>
            <person name="Girlanda M."/>
            <person name="Hayes R."/>
            <person name="Keri Z."/>
            <person name="Labutti K."/>
            <person name="Lipzen A."/>
            <person name="Lombard V."/>
            <person name="Magnuson J."/>
            <person name="Maillard F."/>
            <person name="Morin E."/>
            <person name="Murat C."/>
            <person name="Nolan M."/>
            <person name="Ohm R."/>
            <person name="Pangilinan J."/>
            <person name="Pereira M."/>
            <person name="Perotto S."/>
            <person name="Peter M."/>
            <person name="Riley R."/>
            <person name="Sitrit Y."/>
            <person name="Stielow B."/>
            <person name="Szollosi G."/>
            <person name="Zifcakova L."/>
            <person name="Stursova M."/>
            <person name="Spatafora J.W."/>
            <person name="Tedersoo L."/>
            <person name="Vaario L.-M."/>
            <person name="Yamada A."/>
            <person name="Yan M."/>
            <person name="Wang P."/>
            <person name="Xu J."/>
            <person name="Bruns T."/>
            <person name="Baldrian P."/>
            <person name="Vilgalys R."/>
            <person name="Henrissat B."/>
            <person name="Grigoriev I.V."/>
            <person name="Hibbett D."/>
            <person name="Nagy L.G."/>
            <person name="Martin F.M."/>
        </authorList>
    </citation>
    <scope>NUCLEOTIDE SEQUENCE</scope>
    <source>
        <strain evidence="1">P2</strain>
    </source>
</reference>